<dbReference type="STRING" id="632955.GCA_000829675_03064"/>
<comment type="caution">
    <text evidence="7">The sequence shown here is derived from an EMBL/GenBank/DDBJ whole genome shotgun (WGS) entry which is preliminary data.</text>
</comment>
<dbReference type="GO" id="GO:0003677">
    <property type="term" value="F:DNA binding"/>
    <property type="evidence" value="ECO:0007669"/>
    <property type="project" value="UniProtKB-KW"/>
</dbReference>
<keyword evidence="2" id="KW-0805">Transcription regulation</keyword>
<proteinExistence type="predicted"/>
<dbReference type="eggNOG" id="COG1309">
    <property type="taxonomic scope" value="Bacteria"/>
</dbReference>
<gene>
    <name evidence="7" type="ORF">F945_03384</name>
</gene>
<protein>
    <recommendedName>
        <fullName evidence="9">HTH tetR-type domain-containing protein</fullName>
    </recommendedName>
</protein>
<evidence type="ECO:0000256" key="1">
    <source>
        <dbReference type="ARBA" id="ARBA00022491"/>
    </source>
</evidence>
<sequence>MVDETKKGAERILQATIDVLLTNGLQAATTRQVTEQAGVGRGLLNHYYNWQELRVLAWEVIFEEVIHDQFAQFTAADQAIEYYLASAFTTDAPIYWKLWLEATDLAIHDQVMAQALEKVQQRMLTHLTESLAKGHAQGLWRLPDASATALRLSALYDGLVGLLLSGATRLTAEEAEKHLRQQFSLETAQLT</sequence>
<dbReference type="RefSeq" id="WP_016657748.1">
    <property type="nucleotide sequence ID" value="NZ_KE340355.1"/>
</dbReference>
<dbReference type="Gene3D" id="1.10.357.10">
    <property type="entry name" value="Tetracycline Repressor, domain 2"/>
    <property type="match status" value="1"/>
</dbReference>
<dbReference type="InterPro" id="IPR036271">
    <property type="entry name" value="Tet_transcr_reg_TetR-rel_C_sf"/>
</dbReference>
<feature type="domain" description="BetI-type transcriptional repressor C-terminal" evidence="6">
    <location>
        <begin position="90"/>
        <end position="181"/>
    </location>
</feature>
<evidence type="ECO:0000259" key="5">
    <source>
        <dbReference type="Pfam" id="PF00440"/>
    </source>
</evidence>
<dbReference type="HOGENOM" id="CLU_069356_15_3_6"/>
<dbReference type="SUPFAM" id="SSF46689">
    <property type="entry name" value="Homeodomain-like"/>
    <property type="match status" value="1"/>
</dbReference>
<dbReference type="OrthoDB" id="8689326at2"/>
<dbReference type="EMBL" id="ATGI01000038">
    <property type="protein sequence ID" value="EPF70362.1"/>
    <property type="molecule type" value="Genomic_DNA"/>
</dbReference>
<evidence type="ECO:0000313" key="7">
    <source>
        <dbReference type="EMBL" id="EPF70362.1"/>
    </source>
</evidence>
<evidence type="ECO:0000259" key="6">
    <source>
        <dbReference type="Pfam" id="PF13977"/>
    </source>
</evidence>
<dbReference type="InterPro" id="IPR009057">
    <property type="entry name" value="Homeodomain-like_sf"/>
</dbReference>
<accession>S3MRW9</accession>
<keyword evidence="1" id="KW-0678">Repressor</keyword>
<dbReference type="Pfam" id="PF13977">
    <property type="entry name" value="TetR_C_6"/>
    <property type="match status" value="1"/>
</dbReference>
<dbReference type="InterPro" id="IPR039538">
    <property type="entry name" value="BetI_C"/>
</dbReference>
<keyword evidence="4" id="KW-0804">Transcription</keyword>
<name>S3MRW9_9GAMM</name>
<dbReference type="AlphaFoldDB" id="S3MRW9"/>
<organism evidence="7 8">
    <name type="scientific">Acinetobacter rudis CIP 110305</name>
    <dbReference type="NCBI Taxonomy" id="421052"/>
    <lineage>
        <taxon>Bacteria</taxon>
        <taxon>Pseudomonadati</taxon>
        <taxon>Pseudomonadota</taxon>
        <taxon>Gammaproteobacteria</taxon>
        <taxon>Moraxellales</taxon>
        <taxon>Moraxellaceae</taxon>
        <taxon>Acinetobacter</taxon>
    </lineage>
</organism>
<dbReference type="SUPFAM" id="SSF48498">
    <property type="entry name" value="Tetracyclin repressor-like, C-terminal domain"/>
    <property type="match status" value="1"/>
</dbReference>
<keyword evidence="8" id="KW-1185">Reference proteome</keyword>
<evidence type="ECO:0008006" key="9">
    <source>
        <dbReference type="Google" id="ProtNLM"/>
    </source>
</evidence>
<evidence type="ECO:0000256" key="4">
    <source>
        <dbReference type="ARBA" id="ARBA00023163"/>
    </source>
</evidence>
<dbReference type="Pfam" id="PF00440">
    <property type="entry name" value="TetR_N"/>
    <property type="match status" value="1"/>
</dbReference>
<keyword evidence="3" id="KW-0238">DNA-binding</keyword>
<evidence type="ECO:0000256" key="2">
    <source>
        <dbReference type="ARBA" id="ARBA00023015"/>
    </source>
</evidence>
<feature type="domain" description="HTH tetR-type" evidence="5">
    <location>
        <begin position="12"/>
        <end position="48"/>
    </location>
</feature>
<reference evidence="7 8" key="1">
    <citation type="submission" date="2013-06" db="EMBL/GenBank/DDBJ databases">
        <title>The Genome Sequence of Acinetobacter rudis CIP 110305.</title>
        <authorList>
            <consortium name="The Broad Institute Genome Sequencing Platform"/>
            <consortium name="The Broad Institute Genome Sequencing Center for Infectious Disease"/>
            <person name="Cerqueira G."/>
            <person name="Feldgarden M."/>
            <person name="Courvalin P."/>
            <person name="Perichon B."/>
            <person name="Grillot-Courvalin C."/>
            <person name="Clermont D."/>
            <person name="Rocha E."/>
            <person name="Yoon E.-J."/>
            <person name="Nemec A."/>
            <person name="Young S.K."/>
            <person name="Zeng Q."/>
            <person name="Gargeya S."/>
            <person name="Fitzgerald M."/>
            <person name="Abouelleil A."/>
            <person name="Alvarado L."/>
            <person name="Berlin A.M."/>
            <person name="Chapman S.B."/>
            <person name="Dewar J."/>
            <person name="Goldberg J."/>
            <person name="Griggs A."/>
            <person name="Gujja S."/>
            <person name="Hansen M."/>
            <person name="Howarth C."/>
            <person name="Imamovic A."/>
            <person name="Larimer J."/>
            <person name="McCowan C."/>
            <person name="Murphy C."/>
            <person name="Pearson M."/>
            <person name="Priest M."/>
            <person name="Roberts A."/>
            <person name="Saif S."/>
            <person name="Shea T."/>
            <person name="Sykes S."/>
            <person name="Wortman J."/>
            <person name="Nusbaum C."/>
            <person name="Birren B."/>
        </authorList>
    </citation>
    <scope>NUCLEOTIDE SEQUENCE [LARGE SCALE GENOMIC DNA]</scope>
    <source>
        <strain evidence="7 8">CIP 110305</strain>
    </source>
</reference>
<dbReference type="PATRIC" id="fig|421052.3.peg.3316"/>
<dbReference type="Proteomes" id="UP000014568">
    <property type="component" value="Unassembled WGS sequence"/>
</dbReference>
<dbReference type="InterPro" id="IPR001647">
    <property type="entry name" value="HTH_TetR"/>
</dbReference>
<evidence type="ECO:0000256" key="3">
    <source>
        <dbReference type="ARBA" id="ARBA00023125"/>
    </source>
</evidence>
<evidence type="ECO:0000313" key="8">
    <source>
        <dbReference type="Proteomes" id="UP000014568"/>
    </source>
</evidence>